<dbReference type="EMBL" id="CP025085">
    <property type="protein sequence ID" value="AUG99244.1"/>
    <property type="molecule type" value="Genomic_DNA"/>
</dbReference>
<reference evidence="3 4" key="1">
    <citation type="journal article" date="2013" name="Genome Announc.">
        <title>Draft genome sequence of Serratia sp. strain ATCC 39006, a model bacterium for analysis of the biosynthesis and regulation of prodigiosin, a carbapenem, and gas vesicles.</title>
        <authorList>
            <person name="Fineran P.C."/>
            <person name="Iglesias Cans M.C."/>
            <person name="Ramsay J.P."/>
            <person name="Wilf N.M."/>
            <person name="Cossyleon D."/>
            <person name="McNeil M.B."/>
            <person name="Williamson N.R."/>
            <person name="Monson R.E."/>
            <person name="Becher S.A."/>
            <person name="Stanton J.A."/>
            <person name="Brugger K."/>
            <person name="Brown S.D."/>
            <person name="Salmond G.P."/>
        </authorList>
    </citation>
    <scope>NUCLEOTIDE SEQUENCE [LARGE SCALE GENOMIC DNA]</scope>
    <source>
        <strain evidence="3">ATCC 39006</strain>
        <strain evidence="4">ATCC 39006 / SC 11482</strain>
    </source>
</reference>
<dbReference type="KEGG" id="sera:Ser39006_005095"/>
<organism evidence="3 4">
    <name type="scientific">Serratia sp. (strain ATCC 39006)</name>
    <name type="common">Prodigiosinella confusarubida</name>
    <dbReference type="NCBI Taxonomy" id="104623"/>
    <lineage>
        <taxon>Bacteria</taxon>
        <taxon>Pseudomonadati</taxon>
        <taxon>Pseudomonadota</taxon>
        <taxon>Gammaproteobacteria</taxon>
        <taxon>Enterobacterales</taxon>
        <taxon>Pectobacteriaceae</taxon>
        <taxon>Prodigiosinella</taxon>
    </lineage>
</organism>
<dbReference type="PANTHER" id="PTHR14097">
    <property type="entry name" value="OXIDOREDUCTASE HTATIP2"/>
    <property type="match status" value="1"/>
</dbReference>
<dbReference type="GO" id="GO:0051287">
    <property type="term" value="F:NAD binding"/>
    <property type="evidence" value="ECO:0007669"/>
    <property type="project" value="InterPro"/>
</dbReference>
<dbReference type="STRING" id="104623.Ser39006_04079"/>
<dbReference type="RefSeq" id="WP_021017339.1">
    <property type="nucleotide sequence ID" value="NZ_CP025084.1"/>
</dbReference>
<accession>A0A2I5T3V4</accession>
<proteinExistence type="predicted"/>
<name>A0A2I5T3V4_SERS3</name>
<dbReference type="InterPro" id="IPR036291">
    <property type="entry name" value="NAD(P)-bd_dom_sf"/>
</dbReference>
<gene>
    <name evidence="2" type="ORF">CWC46_05095</name>
    <name evidence="3" type="ORF">Ser39006_005095</name>
</gene>
<dbReference type="OrthoDB" id="9798632at2"/>
<dbReference type="KEGG" id="serq:CWC46_05095"/>
<reference evidence="3" key="4">
    <citation type="submission" date="2017-11" db="EMBL/GenBank/DDBJ databases">
        <title>Complete genome sequence of Serratia sp. ATCC 39006.</title>
        <authorList>
            <person name="Hampton H.G."/>
            <person name="Jackson S.A."/>
            <person name="Jauregui R."/>
            <person name="Poulter G.T.M."/>
            <person name="Salmond G.P.C."/>
            <person name="Fineran P.C."/>
        </authorList>
    </citation>
    <scope>NUCLEOTIDE SEQUENCE</scope>
    <source>
        <strain evidence="3">ATCC 39006</strain>
    </source>
</reference>
<dbReference type="Gene3D" id="3.40.50.720">
    <property type="entry name" value="NAD(P)-binding Rossmann-like Domain"/>
    <property type="match status" value="1"/>
</dbReference>
<dbReference type="Proteomes" id="UP000017700">
    <property type="component" value="Chromosome"/>
</dbReference>
<dbReference type="Pfam" id="PF01118">
    <property type="entry name" value="Semialdhyde_dh"/>
    <property type="match status" value="1"/>
</dbReference>
<sequence>MSRILLLGATGLVGSELLRLLMMDARVEVIYAPTRHPLSPAVKVVNPCAVNLPMALSQLTEPVDIAFCCLGTTRKQAGSRQAFRAVDYSLVVECAGVARRLGASHLLAVSAMSADLSSPFFYSRVKGETEQALMQQDWPRLTLARPSMLLGLRPQRRWLESLSAPLFKYLPASWRAIEGKTVAQALLNQAFSPPESENVSVLTSQQLLRLAQP</sequence>
<evidence type="ECO:0000313" key="3">
    <source>
        <dbReference type="EMBL" id="AUH03560.1"/>
    </source>
</evidence>
<evidence type="ECO:0000313" key="5">
    <source>
        <dbReference type="Proteomes" id="UP000233778"/>
    </source>
</evidence>
<keyword evidence="4" id="KW-1185">Reference proteome</keyword>
<evidence type="ECO:0000313" key="2">
    <source>
        <dbReference type="EMBL" id="AUG99244.1"/>
    </source>
</evidence>
<reference evidence="3" key="2">
    <citation type="submission" date="2013-09" db="EMBL/GenBank/DDBJ databases">
        <authorList>
            <person name="Wang G."/>
            <person name="Yang Y."/>
            <person name="Su Y."/>
        </authorList>
    </citation>
    <scope>NUCLEOTIDE SEQUENCE</scope>
    <source>
        <strain evidence="3">ATCC 39006</strain>
    </source>
</reference>
<feature type="domain" description="Semialdehyde dehydrogenase NAD-binding" evidence="1">
    <location>
        <begin position="3"/>
        <end position="74"/>
    </location>
</feature>
<dbReference type="Proteomes" id="UP000233778">
    <property type="component" value="Chromosome"/>
</dbReference>
<dbReference type="InterPro" id="IPR000534">
    <property type="entry name" value="Semialdehyde_DH_NAD-bd"/>
</dbReference>
<dbReference type="SUPFAM" id="SSF51735">
    <property type="entry name" value="NAD(P)-binding Rossmann-fold domains"/>
    <property type="match status" value="1"/>
</dbReference>
<dbReference type="PANTHER" id="PTHR14097:SF7">
    <property type="entry name" value="OXIDOREDUCTASE HTATIP2"/>
    <property type="match status" value="1"/>
</dbReference>
<reference evidence="2 5" key="3">
    <citation type="submission" date="2017-11" db="EMBL/GenBank/DDBJ databases">
        <title>Complete genome sequence of Serratia sp. ATCC 39006 LacA.</title>
        <authorList>
            <person name="Hampton H.G."/>
            <person name="Jackson S.A."/>
            <person name="Jauregui R."/>
            <person name="Poulter G.T.M."/>
            <person name="Salmond G.P.C."/>
            <person name="Fineran P.C."/>
        </authorList>
    </citation>
    <scope>NUCLEOTIDE SEQUENCE [LARGE SCALE GENOMIC DNA]</scope>
    <source>
        <strain evidence="2 5">ATCC 39006</strain>
    </source>
</reference>
<evidence type="ECO:0000259" key="1">
    <source>
        <dbReference type="Pfam" id="PF01118"/>
    </source>
</evidence>
<protein>
    <recommendedName>
        <fullName evidence="1">Semialdehyde dehydrogenase NAD-binding domain-containing protein</fullName>
    </recommendedName>
</protein>
<dbReference type="EMBL" id="CP025084">
    <property type="protein sequence ID" value="AUH03560.1"/>
    <property type="molecule type" value="Genomic_DNA"/>
</dbReference>
<dbReference type="AlphaFoldDB" id="A0A2I5T3V4"/>
<dbReference type="GO" id="GO:0016620">
    <property type="term" value="F:oxidoreductase activity, acting on the aldehyde or oxo group of donors, NAD or NADP as acceptor"/>
    <property type="evidence" value="ECO:0007669"/>
    <property type="project" value="InterPro"/>
</dbReference>
<evidence type="ECO:0000313" key="4">
    <source>
        <dbReference type="Proteomes" id="UP000017700"/>
    </source>
</evidence>